<dbReference type="EMBL" id="BAAFRS010000160">
    <property type="protein sequence ID" value="GAB1223733.1"/>
    <property type="molecule type" value="Genomic_DNA"/>
</dbReference>
<evidence type="ECO:0008006" key="4">
    <source>
        <dbReference type="Google" id="ProtNLM"/>
    </source>
</evidence>
<gene>
    <name evidence="1" type="ORF">ENUP19_0160G0022</name>
    <name evidence="2" type="ORF">ENUP19_0296G0006</name>
</gene>
<keyword evidence="3" id="KW-1185">Reference proteome</keyword>
<sequence>MSEEQSNEFEELINQLESSIDVLETHEKMDYELPKLYYKMVFEDELSEEEKGLALKGLVLYLNYKREFYETFIKSRLEDIYIKLPFYFERPFTDWTLSLLKKSLQDKKPSEDIVNKICDTISMVLDEDQHPTKTLNNGFLLIHKILVIYPECISNIIQSESFSSGRLTQGLILELIFTEYKESMYSICLDVLNILYSQKEADKYLYINDLNVMLSDVFPSLCRQNNYTTDLVMHKMCLTLIVLLRIAINHSTYEEIPAFRECLEHLATSQDDTKLVNELLDLSTLNQ</sequence>
<evidence type="ECO:0000313" key="3">
    <source>
        <dbReference type="Proteomes" id="UP001628156"/>
    </source>
</evidence>
<proteinExistence type="predicted"/>
<comment type="caution">
    <text evidence="2">The sequence shown here is derived from an EMBL/GenBank/DDBJ whole genome shotgun (WGS) entry which is preliminary data.</text>
</comment>
<reference evidence="2" key="2">
    <citation type="submission" date="2024-08" db="EMBL/GenBank/DDBJ databases">
        <title>Draft genome assembly of Entamoeba nuttalli using a combination of long-read and short-read sequencing data.</title>
        <authorList>
            <person name="Tanaka M."/>
            <person name="Tachibana H."/>
        </authorList>
    </citation>
    <scope>NUCLEOTIDE SEQUENCE</scope>
    <source>
        <strain evidence="2">P19-061405</strain>
    </source>
</reference>
<protein>
    <recommendedName>
        <fullName evidence="4">SPIN90/Ldb17 leucine-rich domain-containing protein</fullName>
    </recommendedName>
</protein>
<evidence type="ECO:0000313" key="2">
    <source>
        <dbReference type="EMBL" id="GAB1226478.1"/>
    </source>
</evidence>
<evidence type="ECO:0000313" key="1">
    <source>
        <dbReference type="EMBL" id="GAB1223733.1"/>
    </source>
</evidence>
<organism evidence="2 3">
    <name type="scientific">Entamoeba nuttalli</name>
    <dbReference type="NCBI Taxonomy" id="412467"/>
    <lineage>
        <taxon>Eukaryota</taxon>
        <taxon>Amoebozoa</taxon>
        <taxon>Evosea</taxon>
        <taxon>Archamoebae</taxon>
        <taxon>Mastigamoebida</taxon>
        <taxon>Entamoebidae</taxon>
        <taxon>Entamoeba</taxon>
    </lineage>
</organism>
<reference evidence="2 3" key="1">
    <citation type="journal article" date="2019" name="PLoS Negl. Trop. Dis.">
        <title>Whole genome sequencing of Entamoeba nuttalli reveals mammalian host-related molecular signatures and a novel octapeptide-repeat surface protein.</title>
        <authorList>
            <person name="Tanaka M."/>
            <person name="Makiuchi T."/>
            <person name="Komiyama T."/>
            <person name="Shiina T."/>
            <person name="Osaki K."/>
            <person name="Tachibana H."/>
        </authorList>
    </citation>
    <scope>NUCLEOTIDE SEQUENCE [LARGE SCALE GENOMIC DNA]</scope>
    <source>
        <strain evidence="2 3">P19-061405</strain>
    </source>
</reference>
<accession>A0ABQ0DUE8</accession>
<name>A0ABQ0DUE8_9EUKA</name>
<dbReference type="EMBL" id="BAAFRS010000296">
    <property type="protein sequence ID" value="GAB1226478.1"/>
    <property type="molecule type" value="Genomic_DNA"/>
</dbReference>
<dbReference type="Proteomes" id="UP001628156">
    <property type="component" value="Unassembled WGS sequence"/>
</dbReference>